<reference evidence="2" key="1">
    <citation type="journal article" date="2019" name="Sci. Rep.">
        <title>Draft genome of Tanacetum cinerariifolium, the natural source of mosquito coil.</title>
        <authorList>
            <person name="Yamashiro T."/>
            <person name="Shiraishi A."/>
            <person name="Satake H."/>
            <person name="Nakayama K."/>
        </authorList>
    </citation>
    <scope>NUCLEOTIDE SEQUENCE</scope>
</reference>
<proteinExistence type="predicted"/>
<sequence>SIWRFVGYRISRSRWITCDARGPIGICSSYFSARPSPDYVPGLEYPPSPEFFPEPIYPEFMPAEDNILLAEEQPLPADPADYPTDGGDEGDDEDESSDHDEDDDIDIEGDEYLAHANSTAITLPAIDHASFAEETDPFEIDESAATPPPHPVYHRLCTAHTGKYELGESSAAAAARLREPVRNDLYRFVDTVERGEGSTPAAMEVGYGITDTWDDLVGAIQEIAPTTMEGVNQRVTGLCTTFD</sequence>
<evidence type="ECO:0000313" key="2">
    <source>
        <dbReference type="EMBL" id="GFA22670.1"/>
    </source>
</evidence>
<dbReference type="AlphaFoldDB" id="A0A699JA26"/>
<evidence type="ECO:0008006" key="3">
    <source>
        <dbReference type="Google" id="ProtNLM"/>
    </source>
</evidence>
<feature type="region of interest" description="Disordered" evidence="1">
    <location>
        <begin position="75"/>
        <end position="105"/>
    </location>
</feature>
<gene>
    <name evidence="2" type="ORF">Tci_594642</name>
</gene>
<feature type="compositionally biased region" description="Acidic residues" evidence="1">
    <location>
        <begin position="86"/>
        <end position="105"/>
    </location>
</feature>
<dbReference type="EMBL" id="BKCJ010388758">
    <property type="protein sequence ID" value="GFA22670.1"/>
    <property type="molecule type" value="Genomic_DNA"/>
</dbReference>
<evidence type="ECO:0000256" key="1">
    <source>
        <dbReference type="SAM" id="MobiDB-lite"/>
    </source>
</evidence>
<accession>A0A699JA26</accession>
<feature type="non-terminal residue" evidence="2">
    <location>
        <position position="1"/>
    </location>
</feature>
<protein>
    <recommendedName>
        <fullName evidence="3">Reverse transcriptase domain-containing protein</fullName>
    </recommendedName>
</protein>
<organism evidence="2">
    <name type="scientific">Tanacetum cinerariifolium</name>
    <name type="common">Dalmatian daisy</name>
    <name type="synonym">Chrysanthemum cinerariifolium</name>
    <dbReference type="NCBI Taxonomy" id="118510"/>
    <lineage>
        <taxon>Eukaryota</taxon>
        <taxon>Viridiplantae</taxon>
        <taxon>Streptophyta</taxon>
        <taxon>Embryophyta</taxon>
        <taxon>Tracheophyta</taxon>
        <taxon>Spermatophyta</taxon>
        <taxon>Magnoliopsida</taxon>
        <taxon>eudicotyledons</taxon>
        <taxon>Gunneridae</taxon>
        <taxon>Pentapetalae</taxon>
        <taxon>asterids</taxon>
        <taxon>campanulids</taxon>
        <taxon>Asterales</taxon>
        <taxon>Asteraceae</taxon>
        <taxon>Asteroideae</taxon>
        <taxon>Anthemideae</taxon>
        <taxon>Anthemidinae</taxon>
        <taxon>Tanacetum</taxon>
    </lineage>
</organism>
<comment type="caution">
    <text evidence="2">The sequence shown here is derived from an EMBL/GenBank/DDBJ whole genome shotgun (WGS) entry which is preliminary data.</text>
</comment>
<name>A0A699JA26_TANCI</name>